<keyword evidence="5" id="KW-1185">Reference proteome</keyword>
<proteinExistence type="inferred from homology"/>
<dbReference type="SUPFAM" id="SSF53474">
    <property type="entry name" value="alpha/beta-Hydrolases"/>
    <property type="match status" value="1"/>
</dbReference>
<evidence type="ECO:0000256" key="1">
    <source>
        <dbReference type="ARBA" id="ARBA00010515"/>
    </source>
</evidence>
<evidence type="ECO:0000313" key="5">
    <source>
        <dbReference type="Proteomes" id="UP001174932"/>
    </source>
</evidence>
<gene>
    <name evidence="4" type="ORF">Q4481_22075</name>
</gene>
<organism evidence="4 5">
    <name type="scientific">Rhizobium alvei</name>
    <dbReference type="NCBI Taxonomy" id="1132659"/>
    <lineage>
        <taxon>Bacteria</taxon>
        <taxon>Pseudomonadati</taxon>
        <taxon>Pseudomonadota</taxon>
        <taxon>Alphaproteobacteria</taxon>
        <taxon>Hyphomicrobiales</taxon>
        <taxon>Rhizobiaceae</taxon>
        <taxon>Rhizobium/Agrobacterium group</taxon>
        <taxon>Rhizobium</taxon>
    </lineage>
</organism>
<comment type="caution">
    <text evidence="4">The sequence shown here is derived from an EMBL/GenBank/DDBJ whole genome shotgun (WGS) entry which is preliminary data.</text>
</comment>
<dbReference type="InterPro" id="IPR013094">
    <property type="entry name" value="AB_hydrolase_3"/>
</dbReference>
<dbReference type="Pfam" id="PF07859">
    <property type="entry name" value="Abhydrolase_3"/>
    <property type="match status" value="1"/>
</dbReference>
<sequence>MTVHPDPFLLVADRIRSITSSWANGMTLAEIRTSFDGFLGGDFAADQLEIFDLEGLPASWIGNGAERTIFYLHGGGFQIGSLRSHADLMTRIASAADARVLGIDYRLAPEHRFPAAHDDAFSAYRWLIASGIVPDAIMGDSAGGALALATAVRARDAGLPLPRAIMLLSPWLDLSLSGDSYASLAEADIFSKPAQLRAMAKTYIGRNGDPSDPLVSPLFAALDGLPPMLVHAGACDITLDDARLLEKRVNDAGGAITLRIFDRMCHHFQVFAELPETAQSLSEIGAFFDRL</sequence>
<dbReference type="Gene3D" id="3.40.50.1820">
    <property type="entry name" value="alpha/beta hydrolase"/>
    <property type="match status" value="1"/>
</dbReference>
<name>A0ABT8YTG4_9HYPH</name>
<dbReference type="Proteomes" id="UP001174932">
    <property type="component" value="Unassembled WGS sequence"/>
</dbReference>
<dbReference type="InterPro" id="IPR002168">
    <property type="entry name" value="Lipase_GDXG_HIS_AS"/>
</dbReference>
<dbReference type="GO" id="GO:0016787">
    <property type="term" value="F:hydrolase activity"/>
    <property type="evidence" value="ECO:0007669"/>
    <property type="project" value="UniProtKB-KW"/>
</dbReference>
<reference evidence="4" key="2">
    <citation type="submission" date="2023-07" db="EMBL/GenBank/DDBJ databases">
        <authorList>
            <person name="Shen H."/>
        </authorList>
    </citation>
    <scope>NUCLEOTIDE SEQUENCE</scope>
    <source>
        <strain evidence="4">TNR-22</strain>
    </source>
</reference>
<dbReference type="PROSITE" id="PS01173">
    <property type="entry name" value="LIPASE_GDXG_HIS"/>
    <property type="match status" value="1"/>
</dbReference>
<dbReference type="RefSeq" id="WP_304378580.1">
    <property type="nucleotide sequence ID" value="NZ_JAUOZU010000020.1"/>
</dbReference>
<dbReference type="InterPro" id="IPR050300">
    <property type="entry name" value="GDXG_lipolytic_enzyme"/>
</dbReference>
<keyword evidence="2 4" id="KW-0378">Hydrolase</keyword>
<dbReference type="InterPro" id="IPR029058">
    <property type="entry name" value="AB_hydrolase_fold"/>
</dbReference>
<dbReference type="PANTHER" id="PTHR48081">
    <property type="entry name" value="AB HYDROLASE SUPERFAMILY PROTEIN C4A8.06C"/>
    <property type="match status" value="1"/>
</dbReference>
<evidence type="ECO:0000259" key="3">
    <source>
        <dbReference type="Pfam" id="PF07859"/>
    </source>
</evidence>
<comment type="similarity">
    <text evidence="1">Belongs to the 'GDXG' lipolytic enzyme family.</text>
</comment>
<reference evidence="4" key="1">
    <citation type="journal article" date="2015" name="Int. J. Syst. Evol. Microbiol.">
        <title>Rhizobium alvei sp. nov., isolated from a freshwater river.</title>
        <authorList>
            <person name="Sheu S.Y."/>
            <person name="Huang H.W."/>
            <person name="Young C.C."/>
            <person name="Chen W.M."/>
        </authorList>
    </citation>
    <scope>NUCLEOTIDE SEQUENCE</scope>
    <source>
        <strain evidence="4">TNR-22</strain>
    </source>
</reference>
<dbReference type="PANTHER" id="PTHR48081:SF30">
    <property type="entry name" value="ACETYL-HYDROLASE LIPR-RELATED"/>
    <property type="match status" value="1"/>
</dbReference>
<feature type="domain" description="Alpha/beta hydrolase fold-3" evidence="3">
    <location>
        <begin position="69"/>
        <end position="269"/>
    </location>
</feature>
<accession>A0ABT8YTG4</accession>
<protein>
    <submittedName>
        <fullName evidence="4">Alpha/beta hydrolase</fullName>
    </submittedName>
</protein>
<evidence type="ECO:0000256" key="2">
    <source>
        <dbReference type="ARBA" id="ARBA00022801"/>
    </source>
</evidence>
<evidence type="ECO:0000313" key="4">
    <source>
        <dbReference type="EMBL" id="MDO6966652.1"/>
    </source>
</evidence>
<dbReference type="EMBL" id="JAUOZU010000020">
    <property type="protein sequence ID" value="MDO6966652.1"/>
    <property type="molecule type" value="Genomic_DNA"/>
</dbReference>